<dbReference type="Proteomes" id="UP000001411">
    <property type="component" value="Chromosome"/>
</dbReference>
<dbReference type="PATRIC" id="fig|176280.10.peg.1471"/>
<dbReference type="eggNOG" id="ENOG50305T9">
    <property type="taxonomic scope" value="Bacteria"/>
</dbReference>
<sequence length="178" mass="20639">MKKVKIKNKLILLIGIILLSGISLYGCGKNDGDEIVGKEFKVIHKNKIEAIMKFGVNHELTVISAQGKYNAGQEFRGKYQLKEKEGKLFLLIPKIDREILDIQNFGYQTVEIHRKDSKDWYVYQLEEKDNKFFMYDLTIKDGKEDKFKGVNDLSMLEIKKEDDKNDINSILETNDNSN</sequence>
<dbReference type="PROSITE" id="PS51257">
    <property type="entry name" value="PROKAR_LIPOPROTEIN"/>
    <property type="match status" value="1"/>
</dbReference>
<protein>
    <recommendedName>
        <fullName evidence="3">Lipoprotein</fullName>
    </recommendedName>
</protein>
<proteinExistence type="predicted"/>
<evidence type="ECO:0008006" key="3">
    <source>
        <dbReference type="Google" id="ProtNLM"/>
    </source>
</evidence>
<dbReference type="HOGENOM" id="CLU_1757700_0_0_9"/>
<name>A0A0H2VH97_STAES</name>
<reference evidence="1 2" key="1">
    <citation type="journal article" date="2003" name="Mol. Microbiol.">
        <title>Genome-based analysis of virulence genes in a non-biofilm-forming Staphylococcus epidermidis strain (ATCC 12228).</title>
        <authorList>
            <person name="Zhang Y.Q."/>
            <person name="Ren S.X."/>
            <person name="Li H.L."/>
            <person name="Wang Y.X."/>
            <person name="Fu G."/>
            <person name="Yang J."/>
            <person name="Qin Z.Q."/>
            <person name="Miao Y.G."/>
            <person name="Wang W.Y."/>
            <person name="Chen R.S."/>
            <person name="Shen Y."/>
            <person name="Chen Z."/>
            <person name="Yuan Z.H."/>
            <person name="Zhao G.P."/>
            <person name="Qu D."/>
            <person name="Danchin A."/>
            <person name="Wen Y.M."/>
        </authorList>
    </citation>
    <scope>NUCLEOTIDE SEQUENCE [LARGE SCALE GENOMIC DNA]</scope>
    <source>
        <strain evidence="2">ATCC 12228 / FDA PCI 1200</strain>
    </source>
</reference>
<accession>A0A0H2VH97</accession>
<dbReference type="AlphaFoldDB" id="A0A0H2VH97"/>
<dbReference type="KEGG" id="sep:SE_1507"/>
<dbReference type="OrthoDB" id="2408626at2"/>
<gene>
    <name evidence="1" type="ordered locus">SE_1507</name>
</gene>
<evidence type="ECO:0000313" key="1">
    <source>
        <dbReference type="EMBL" id="AAO05106.1"/>
    </source>
</evidence>
<dbReference type="EMBL" id="AE015929">
    <property type="protein sequence ID" value="AAO05106.1"/>
    <property type="molecule type" value="Genomic_DNA"/>
</dbReference>
<evidence type="ECO:0000313" key="2">
    <source>
        <dbReference type="Proteomes" id="UP000001411"/>
    </source>
</evidence>
<organism evidence="1 2">
    <name type="scientific">Staphylococcus epidermidis (strain ATCC 12228 / FDA PCI 1200)</name>
    <dbReference type="NCBI Taxonomy" id="176280"/>
    <lineage>
        <taxon>Bacteria</taxon>
        <taxon>Bacillati</taxon>
        <taxon>Bacillota</taxon>
        <taxon>Bacilli</taxon>
        <taxon>Bacillales</taxon>
        <taxon>Staphylococcaceae</taxon>
        <taxon>Staphylococcus</taxon>
    </lineage>
</organism>
<dbReference type="RefSeq" id="WP_002484687.1">
    <property type="nucleotide sequence ID" value="NC_004461.1"/>
</dbReference>